<organism evidence="1 2">
    <name type="scientific">Araneus ventricosus</name>
    <name type="common">Orbweaver spider</name>
    <name type="synonym">Epeira ventricosa</name>
    <dbReference type="NCBI Taxonomy" id="182803"/>
    <lineage>
        <taxon>Eukaryota</taxon>
        <taxon>Metazoa</taxon>
        <taxon>Ecdysozoa</taxon>
        <taxon>Arthropoda</taxon>
        <taxon>Chelicerata</taxon>
        <taxon>Arachnida</taxon>
        <taxon>Araneae</taxon>
        <taxon>Araneomorphae</taxon>
        <taxon>Entelegynae</taxon>
        <taxon>Araneoidea</taxon>
        <taxon>Araneidae</taxon>
        <taxon>Araneus</taxon>
    </lineage>
</organism>
<dbReference type="EMBL" id="BGPR01000046">
    <property type="protein sequence ID" value="GBL86052.1"/>
    <property type="molecule type" value="Genomic_DNA"/>
</dbReference>
<evidence type="ECO:0000313" key="1">
    <source>
        <dbReference type="EMBL" id="GBL86052.1"/>
    </source>
</evidence>
<gene>
    <name evidence="1" type="ORF">AVEN_89103_1</name>
</gene>
<protein>
    <submittedName>
        <fullName evidence="1">Uncharacterized protein</fullName>
    </submittedName>
</protein>
<proteinExistence type="predicted"/>
<dbReference type="AlphaFoldDB" id="A0A4Y2B124"/>
<accession>A0A4Y2B124</accession>
<reference evidence="1 2" key="1">
    <citation type="journal article" date="2019" name="Sci. Rep.">
        <title>Orb-weaving spider Araneus ventricosus genome elucidates the spidroin gene catalogue.</title>
        <authorList>
            <person name="Kono N."/>
            <person name="Nakamura H."/>
            <person name="Ohtoshi R."/>
            <person name="Moran D.A.P."/>
            <person name="Shinohara A."/>
            <person name="Yoshida Y."/>
            <person name="Fujiwara M."/>
            <person name="Mori M."/>
            <person name="Tomita M."/>
            <person name="Arakawa K."/>
        </authorList>
    </citation>
    <scope>NUCLEOTIDE SEQUENCE [LARGE SCALE GENOMIC DNA]</scope>
</reference>
<comment type="caution">
    <text evidence="1">The sequence shown here is derived from an EMBL/GenBank/DDBJ whole genome shotgun (WGS) entry which is preliminary data.</text>
</comment>
<keyword evidence="2" id="KW-1185">Reference proteome</keyword>
<sequence length="91" mass="10742">MELRRCQFSQNLGHQFAKEVRRFHEPERHSQGNVSTKTGNKSRVFSCSLAQRNLPVPLSRINHGDVLRGGHPFYAFFYVRQRKKLRAYVRI</sequence>
<name>A0A4Y2B124_ARAVE</name>
<dbReference type="Proteomes" id="UP000499080">
    <property type="component" value="Unassembled WGS sequence"/>
</dbReference>
<evidence type="ECO:0000313" key="2">
    <source>
        <dbReference type="Proteomes" id="UP000499080"/>
    </source>
</evidence>